<evidence type="ECO:0000256" key="5">
    <source>
        <dbReference type="ARBA" id="ARBA00023242"/>
    </source>
</evidence>
<feature type="region of interest" description="Disordered" evidence="7">
    <location>
        <begin position="586"/>
        <end position="639"/>
    </location>
</feature>
<feature type="region of interest" description="Disordered" evidence="7">
    <location>
        <begin position="933"/>
        <end position="1053"/>
    </location>
</feature>
<organism evidence="9 10">
    <name type="scientific">Coemansia spiralis</name>
    <dbReference type="NCBI Taxonomy" id="417178"/>
    <lineage>
        <taxon>Eukaryota</taxon>
        <taxon>Fungi</taxon>
        <taxon>Fungi incertae sedis</taxon>
        <taxon>Zoopagomycota</taxon>
        <taxon>Kickxellomycotina</taxon>
        <taxon>Kickxellomycetes</taxon>
        <taxon>Kickxellales</taxon>
        <taxon>Kickxellaceae</taxon>
        <taxon>Coemansia</taxon>
    </lineage>
</organism>
<dbReference type="GO" id="GO:0007088">
    <property type="term" value="P:regulation of mitotic nuclear division"/>
    <property type="evidence" value="ECO:0007669"/>
    <property type="project" value="TreeGrafter"/>
</dbReference>
<comment type="subcellular location">
    <subcellularLocation>
        <location evidence="1">Nucleus</location>
    </subcellularLocation>
</comment>
<reference evidence="9" key="1">
    <citation type="submission" date="2022-07" db="EMBL/GenBank/DDBJ databases">
        <title>Phylogenomic reconstructions and comparative analyses of Kickxellomycotina fungi.</title>
        <authorList>
            <person name="Reynolds N.K."/>
            <person name="Stajich J.E."/>
            <person name="Barry K."/>
            <person name="Grigoriev I.V."/>
            <person name="Crous P."/>
            <person name="Smith M.E."/>
        </authorList>
    </citation>
    <scope>NUCLEOTIDE SEQUENCE</scope>
    <source>
        <strain evidence="9">NRRL 3115</strain>
    </source>
</reference>
<dbReference type="Pfam" id="PF15276">
    <property type="entry name" value="PP1_bind"/>
    <property type="match status" value="1"/>
</dbReference>
<dbReference type="GO" id="GO:0005694">
    <property type="term" value="C:chromosome"/>
    <property type="evidence" value="ECO:0007669"/>
    <property type="project" value="TreeGrafter"/>
</dbReference>
<keyword evidence="4" id="KW-0832">Ubl conjugation</keyword>
<dbReference type="PANTHER" id="PTHR21603">
    <property type="entry name" value="ANTIGEN KI-67-LIKE PROTEIN"/>
    <property type="match status" value="1"/>
</dbReference>
<feature type="compositionally biased region" description="Basic and acidic residues" evidence="7">
    <location>
        <begin position="530"/>
        <end position="546"/>
    </location>
</feature>
<dbReference type="SMART" id="SM00240">
    <property type="entry name" value="FHA"/>
    <property type="match status" value="1"/>
</dbReference>
<feature type="compositionally biased region" description="Polar residues" evidence="7">
    <location>
        <begin position="970"/>
        <end position="982"/>
    </location>
</feature>
<dbReference type="SUPFAM" id="SSF49879">
    <property type="entry name" value="SMAD/FHA domain"/>
    <property type="match status" value="1"/>
</dbReference>
<evidence type="ECO:0000256" key="4">
    <source>
        <dbReference type="ARBA" id="ARBA00022843"/>
    </source>
</evidence>
<dbReference type="Proteomes" id="UP001151518">
    <property type="component" value="Unassembled WGS sequence"/>
</dbReference>
<comment type="caution">
    <text evidence="9">The sequence shown here is derived from an EMBL/GenBank/DDBJ whole genome shotgun (WGS) entry which is preliminary data.</text>
</comment>
<dbReference type="OrthoDB" id="6288785at2759"/>
<evidence type="ECO:0000256" key="1">
    <source>
        <dbReference type="ARBA" id="ARBA00004123"/>
    </source>
</evidence>
<dbReference type="PANTHER" id="PTHR21603:SF16">
    <property type="entry name" value="CELL DIVISION CYCLE-ASSOCIATED PROTEIN 2"/>
    <property type="match status" value="1"/>
</dbReference>
<sequence length="1053" mass="114025">MALPPKYGHLVIISRSGADGKAFPMHHTRVLIGRKETCDIRMQRPQVSKEHCVIRAIGKEASKTADVFTIVVLKNLSENGTAINTTTLMQNQQQTLRPGDLITIVGRSLRYEAPEPNGSRQPVAARVPQTEPRQRLQGTMADRIDRLRGRSPARVEHKLQLWNEHYAEKSISDLRAESPPSGLHSGRDAGRLAAADPHDLFTSPSDTPAFSRMAAQVRNWQRAGENSVGSNAVHTLSSRKQGPEGASQRPRAQESPRARASPACLPALQAALGERLAGGPRASPLKRTVSGQHGLAEILNILDGTGQAAERAESREAPENSDVPTEPEPESDPEPASAGEPSNADMLDDSRKSVRFGPPLSPEVFDAGAPPSTPLRRGTPVQLTRVSSILRQSDMPGTPAPWHSDIGGRLMDRSISLNREWNGSQLEALLRPKMSRRQQVHQYLAELVEDSEDGPSSPLNAENPKGLAETADLLASNATDIKSLSAFALPSEPTADTEPQNEPIVDIEPPIVLSPDRTRRRRSLRAKKRVSLDSKSLEDSRADKAVHSSAIAKRRERRRTAPVGLDVTAAKDGDFAASIAELARALGEDVPVLASKEPKIEPESKEPREESKEEPGAGPREDDAEPLPPAVGPLSEQPLGLADAMQRETQGGERRRARAMRRQTVAFGQALEDTLRLELASDALLSEQAAVQARIAGASHAVSEGGHATQHNVTQHSVAERMSQLSVNKEEEEVSVLDGAMLLAHRQRLRRLQERRRRRQTVAELRRRRSSWRGDILGSDGEETRLSSANAINNRSTITTSMYPPKDWDKDTKKRGIKQYVVGALGLDKGDGHKYPPRPSPIEQGWVEVDGAVPQDSGTGNNEVRLTAPVAPGEEERLDSIQPDAVEPQSQVELFAVEQAALTQSGRAEDALQVGRKLGIANAVAVDAAAAEQALAQDGSSADDVQKRDAGDLQESQGGQSPKPLIIAKQDSTSQTPASSNSKVRKASGRTPALRARAKEEKAETPAPPVQAKQASGRKRRQSSETPGRAKRPSGVEPVVSPRVTRSAKRARK</sequence>
<feature type="region of interest" description="Disordered" evidence="7">
    <location>
        <begin position="488"/>
        <end position="565"/>
    </location>
</feature>
<dbReference type="Gene3D" id="2.60.200.20">
    <property type="match status" value="1"/>
</dbReference>
<evidence type="ECO:0000259" key="8">
    <source>
        <dbReference type="PROSITE" id="PS50006"/>
    </source>
</evidence>
<gene>
    <name evidence="9" type="primary">MKI67</name>
    <name evidence="9" type="ORF">GGI25_001484</name>
</gene>
<feature type="region of interest" description="Disordered" evidence="7">
    <location>
        <begin position="222"/>
        <end position="261"/>
    </location>
</feature>
<evidence type="ECO:0000256" key="2">
    <source>
        <dbReference type="ARBA" id="ARBA00022499"/>
    </source>
</evidence>
<protein>
    <submittedName>
        <fullName evidence="9">Antigen identified by monoclonal antibody Ki-67</fullName>
    </submittedName>
</protein>
<evidence type="ECO:0000256" key="7">
    <source>
        <dbReference type="SAM" id="MobiDB-lite"/>
    </source>
</evidence>
<dbReference type="InterPro" id="IPR000253">
    <property type="entry name" value="FHA_dom"/>
</dbReference>
<feature type="compositionally biased region" description="Polar residues" evidence="7">
    <location>
        <begin position="227"/>
        <end position="240"/>
    </location>
</feature>
<dbReference type="GO" id="GO:0005634">
    <property type="term" value="C:nucleus"/>
    <property type="evidence" value="ECO:0007669"/>
    <property type="project" value="UniProtKB-SubCell"/>
</dbReference>
<dbReference type="PROSITE" id="PS50006">
    <property type="entry name" value="FHA_DOMAIN"/>
    <property type="match status" value="1"/>
</dbReference>
<keyword evidence="3" id="KW-0597">Phosphoprotein</keyword>
<accession>A0A9W8G9Z6</accession>
<dbReference type="InterPro" id="IPR008984">
    <property type="entry name" value="SMAD_FHA_dom_sf"/>
</dbReference>
<keyword evidence="5" id="KW-0539">Nucleus</keyword>
<feature type="compositionally biased region" description="Basic and acidic residues" evidence="7">
    <location>
        <begin position="596"/>
        <end position="621"/>
    </location>
</feature>
<dbReference type="EMBL" id="JANBTW010000011">
    <property type="protein sequence ID" value="KAJ2679561.1"/>
    <property type="molecule type" value="Genomic_DNA"/>
</dbReference>
<dbReference type="CDD" id="cd22673">
    <property type="entry name" value="FHA_Ki67"/>
    <property type="match status" value="1"/>
</dbReference>
<dbReference type="InterPro" id="IPR029334">
    <property type="entry name" value="PP1-bd"/>
</dbReference>
<dbReference type="AlphaFoldDB" id="A0A9W8G9Z6"/>
<feature type="domain" description="FHA" evidence="8">
    <location>
        <begin position="30"/>
        <end position="88"/>
    </location>
</feature>
<evidence type="ECO:0000313" key="10">
    <source>
        <dbReference type="Proteomes" id="UP001151518"/>
    </source>
</evidence>
<feature type="region of interest" description="Disordered" evidence="7">
    <location>
        <begin position="447"/>
        <end position="472"/>
    </location>
</feature>
<proteinExistence type="predicted"/>
<evidence type="ECO:0000256" key="6">
    <source>
        <dbReference type="ARBA" id="ARBA00023306"/>
    </source>
</evidence>
<keyword evidence="6" id="KW-0131">Cell cycle</keyword>
<feature type="region of interest" description="Disordered" evidence="7">
    <location>
        <begin position="306"/>
        <end position="380"/>
    </location>
</feature>
<name>A0A9W8G9Z6_9FUNG</name>
<evidence type="ECO:0000256" key="3">
    <source>
        <dbReference type="ARBA" id="ARBA00022553"/>
    </source>
</evidence>
<dbReference type="Pfam" id="PF00498">
    <property type="entry name" value="FHA"/>
    <property type="match status" value="1"/>
</dbReference>
<feature type="region of interest" description="Disordered" evidence="7">
    <location>
        <begin position="113"/>
        <end position="135"/>
    </location>
</feature>
<dbReference type="GO" id="GO:0051983">
    <property type="term" value="P:regulation of chromosome segregation"/>
    <property type="evidence" value="ECO:0007669"/>
    <property type="project" value="TreeGrafter"/>
</dbReference>
<evidence type="ECO:0000313" key="9">
    <source>
        <dbReference type="EMBL" id="KAJ2679561.1"/>
    </source>
</evidence>
<keyword evidence="2" id="KW-1017">Isopeptide bond</keyword>
<feature type="compositionally biased region" description="Basic residues" evidence="7">
    <location>
        <begin position="518"/>
        <end position="529"/>
    </location>
</feature>